<evidence type="ECO:0000313" key="2">
    <source>
        <dbReference type="EMBL" id="KEH25697.1"/>
    </source>
</evidence>
<protein>
    <submittedName>
        <fullName evidence="2 3">Uncharacterized protein</fullName>
    </submittedName>
</protein>
<dbReference type="HOGENOM" id="CLU_2797819_0_0_1"/>
<dbReference type="AlphaFoldDB" id="A0A072U7M7"/>
<evidence type="ECO:0000256" key="1">
    <source>
        <dbReference type="SAM" id="MobiDB-lite"/>
    </source>
</evidence>
<gene>
    <name evidence="2" type="ordered locus">MTR_6g033565</name>
</gene>
<reference evidence="2 4" key="1">
    <citation type="journal article" date="2011" name="Nature">
        <title>The Medicago genome provides insight into the evolution of rhizobial symbioses.</title>
        <authorList>
            <person name="Young N.D."/>
            <person name="Debelle F."/>
            <person name="Oldroyd G.E."/>
            <person name="Geurts R."/>
            <person name="Cannon S.B."/>
            <person name="Udvardi M.K."/>
            <person name="Benedito V.A."/>
            <person name="Mayer K.F."/>
            <person name="Gouzy J."/>
            <person name="Schoof H."/>
            <person name="Van de Peer Y."/>
            <person name="Proost S."/>
            <person name="Cook D.R."/>
            <person name="Meyers B.C."/>
            <person name="Spannagl M."/>
            <person name="Cheung F."/>
            <person name="De Mita S."/>
            <person name="Krishnakumar V."/>
            <person name="Gundlach H."/>
            <person name="Zhou S."/>
            <person name="Mudge J."/>
            <person name="Bharti A.K."/>
            <person name="Murray J.D."/>
            <person name="Naoumkina M.A."/>
            <person name="Rosen B."/>
            <person name="Silverstein K.A."/>
            <person name="Tang H."/>
            <person name="Rombauts S."/>
            <person name="Zhao P.X."/>
            <person name="Zhou P."/>
            <person name="Barbe V."/>
            <person name="Bardou P."/>
            <person name="Bechner M."/>
            <person name="Bellec A."/>
            <person name="Berger A."/>
            <person name="Berges H."/>
            <person name="Bidwell S."/>
            <person name="Bisseling T."/>
            <person name="Choisne N."/>
            <person name="Couloux A."/>
            <person name="Denny R."/>
            <person name="Deshpande S."/>
            <person name="Dai X."/>
            <person name="Doyle J.J."/>
            <person name="Dudez A.M."/>
            <person name="Farmer A.D."/>
            <person name="Fouteau S."/>
            <person name="Franken C."/>
            <person name="Gibelin C."/>
            <person name="Gish J."/>
            <person name="Goldstein S."/>
            <person name="Gonzalez A.J."/>
            <person name="Green P.J."/>
            <person name="Hallab A."/>
            <person name="Hartog M."/>
            <person name="Hua A."/>
            <person name="Humphray S.J."/>
            <person name="Jeong D.H."/>
            <person name="Jing Y."/>
            <person name="Jocker A."/>
            <person name="Kenton S.M."/>
            <person name="Kim D.J."/>
            <person name="Klee K."/>
            <person name="Lai H."/>
            <person name="Lang C."/>
            <person name="Lin S."/>
            <person name="Macmil S.L."/>
            <person name="Magdelenat G."/>
            <person name="Matthews L."/>
            <person name="McCorrison J."/>
            <person name="Monaghan E.L."/>
            <person name="Mun J.H."/>
            <person name="Najar F.Z."/>
            <person name="Nicholson C."/>
            <person name="Noirot C."/>
            <person name="O'Bleness M."/>
            <person name="Paule C.R."/>
            <person name="Poulain J."/>
            <person name="Prion F."/>
            <person name="Qin B."/>
            <person name="Qu C."/>
            <person name="Retzel E.F."/>
            <person name="Riddle C."/>
            <person name="Sallet E."/>
            <person name="Samain S."/>
            <person name="Samson N."/>
            <person name="Sanders I."/>
            <person name="Saurat O."/>
            <person name="Scarpelli C."/>
            <person name="Schiex T."/>
            <person name="Segurens B."/>
            <person name="Severin A.J."/>
            <person name="Sherrier D.J."/>
            <person name="Shi R."/>
            <person name="Sims S."/>
            <person name="Singer S.R."/>
            <person name="Sinharoy S."/>
            <person name="Sterck L."/>
            <person name="Viollet A."/>
            <person name="Wang B.B."/>
            <person name="Wang K."/>
            <person name="Wang M."/>
            <person name="Wang X."/>
            <person name="Warfsmann J."/>
            <person name="Weissenbach J."/>
            <person name="White D.D."/>
            <person name="White J.D."/>
            <person name="Wiley G.B."/>
            <person name="Wincker P."/>
            <person name="Xing Y."/>
            <person name="Yang L."/>
            <person name="Yao Z."/>
            <person name="Ying F."/>
            <person name="Zhai J."/>
            <person name="Zhou L."/>
            <person name="Zuber A."/>
            <person name="Denarie J."/>
            <person name="Dixon R.A."/>
            <person name="May G.D."/>
            <person name="Schwartz D.C."/>
            <person name="Rogers J."/>
            <person name="Quetier F."/>
            <person name="Town C.D."/>
            <person name="Roe B.A."/>
        </authorList>
    </citation>
    <scope>NUCLEOTIDE SEQUENCE [LARGE SCALE GENOMIC DNA]</scope>
    <source>
        <strain evidence="2">A17</strain>
        <strain evidence="3 4">cv. Jemalong A17</strain>
    </source>
</reference>
<proteinExistence type="predicted"/>
<accession>A0A072U7M7</accession>
<organism evidence="2 4">
    <name type="scientific">Medicago truncatula</name>
    <name type="common">Barrel medic</name>
    <name type="synonym">Medicago tribuloides</name>
    <dbReference type="NCBI Taxonomy" id="3880"/>
    <lineage>
        <taxon>Eukaryota</taxon>
        <taxon>Viridiplantae</taxon>
        <taxon>Streptophyta</taxon>
        <taxon>Embryophyta</taxon>
        <taxon>Tracheophyta</taxon>
        <taxon>Spermatophyta</taxon>
        <taxon>Magnoliopsida</taxon>
        <taxon>eudicotyledons</taxon>
        <taxon>Gunneridae</taxon>
        <taxon>Pentapetalae</taxon>
        <taxon>rosids</taxon>
        <taxon>fabids</taxon>
        <taxon>Fabales</taxon>
        <taxon>Fabaceae</taxon>
        <taxon>Papilionoideae</taxon>
        <taxon>50 kb inversion clade</taxon>
        <taxon>NPAAA clade</taxon>
        <taxon>Hologalegina</taxon>
        <taxon>IRL clade</taxon>
        <taxon>Trifolieae</taxon>
        <taxon>Medicago</taxon>
    </lineage>
</organism>
<dbReference type="EnsemblPlants" id="KEH25697">
    <property type="protein sequence ID" value="KEH25697"/>
    <property type="gene ID" value="MTR_6g033565"/>
</dbReference>
<reference evidence="3" key="3">
    <citation type="submission" date="2015-04" db="UniProtKB">
        <authorList>
            <consortium name="EnsemblPlants"/>
        </authorList>
    </citation>
    <scope>IDENTIFICATION</scope>
    <source>
        <strain evidence="3">cv. Jemalong A17</strain>
    </source>
</reference>
<reference evidence="2 4" key="2">
    <citation type="journal article" date="2014" name="BMC Genomics">
        <title>An improved genome release (version Mt4.0) for the model legume Medicago truncatula.</title>
        <authorList>
            <person name="Tang H."/>
            <person name="Krishnakumar V."/>
            <person name="Bidwell S."/>
            <person name="Rosen B."/>
            <person name="Chan A."/>
            <person name="Zhou S."/>
            <person name="Gentzbittel L."/>
            <person name="Childs K.L."/>
            <person name="Yandell M."/>
            <person name="Gundlach H."/>
            <person name="Mayer K.F."/>
            <person name="Schwartz D.C."/>
            <person name="Town C.D."/>
        </authorList>
    </citation>
    <scope>GENOME REANNOTATION</scope>
    <source>
        <strain evidence="2">A17</strain>
        <strain evidence="3 4">cv. Jemalong A17</strain>
    </source>
</reference>
<evidence type="ECO:0000313" key="4">
    <source>
        <dbReference type="Proteomes" id="UP000002051"/>
    </source>
</evidence>
<name>A0A072U7M7_MEDTR</name>
<dbReference type="EMBL" id="CM001222">
    <property type="protein sequence ID" value="KEH25697.1"/>
    <property type="molecule type" value="Genomic_DNA"/>
</dbReference>
<dbReference type="Proteomes" id="UP000002051">
    <property type="component" value="Chromosome 6"/>
</dbReference>
<sequence length="68" mass="6959">MRSLARKSSVDHGYVCGNNDDNGHGNLNCGVVVALMVSPSSDETNGGCVPICAPTPKSVGVQEVQSQA</sequence>
<keyword evidence="4" id="KW-1185">Reference proteome</keyword>
<feature type="region of interest" description="Disordered" evidence="1">
    <location>
        <begin position="1"/>
        <end position="23"/>
    </location>
</feature>
<evidence type="ECO:0000313" key="3">
    <source>
        <dbReference type="EnsemblPlants" id="KEH25697"/>
    </source>
</evidence>